<dbReference type="EMBL" id="LIAE01010319">
    <property type="protein sequence ID" value="PAV63255.1"/>
    <property type="molecule type" value="Genomic_DNA"/>
</dbReference>
<evidence type="ECO:0000256" key="1">
    <source>
        <dbReference type="SAM" id="MobiDB-lite"/>
    </source>
</evidence>
<reference evidence="2 3" key="1">
    <citation type="journal article" date="2017" name="Curr. Biol.">
        <title>Genome architecture and evolution of a unichromosomal asexual nematode.</title>
        <authorList>
            <person name="Fradin H."/>
            <person name="Zegar C."/>
            <person name="Gutwein M."/>
            <person name="Lucas J."/>
            <person name="Kovtun M."/>
            <person name="Corcoran D."/>
            <person name="Baugh L.R."/>
            <person name="Kiontke K."/>
            <person name="Gunsalus K."/>
            <person name="Fitch D.H."/>
            <person name="Piano F."/>
        </authorList>
    </citation>
    <scope>NUCLEOTIDE SEQUENCE [LARGE SCALE GENOMIC DNA]</scope>
    <source>
        <strain evidence="2">PF1309</strain>
    </source>
</reference>
<proteinExistence type="predicted"/>
<evidence type="ECO:0000313" key="2">
    <source>
        <dbReference type="EMBL" id="PAV63255.1"/>
    </source>
</evidence>
<comment type="caution">
    <text evidence="2">The sequence shown here is derived from an EMBL/GenBank/DDBJ whole genome shotgun (WGS) entry which is preliminary data.</text>
</comment>
<dbReference type="AlphaFoldDB" id="A0A2A2JNG0"/>
<accession>A0A2A2JNG0</accession>
<feature type="region of interest" description="Disordered" evidence="1">
    <location>
        <begin position="59"/>
        <end position="78"/>
    </location>
</feature>
<organism evidence="2 3">
    <name type="scientific">Diploscapter pachys</name>
    <dbReference type="NCBI Taxonomy" id="2018661"/>
    <lineage>
        <taxon>Eukaryota</taxon>
        <taxon>Metazoa</taxon>
        <taxon>Ecdysozoa</taxon>
        <taxon>Nematoda</taxon>
        <taxon>Chromadorea</taxon>
        <taxon>Rhabditida</taxon>
        <taxon>Rhabditina</taxon>
        <taxon>Rhabditomorpha</taxon>
        <taxon>Rhabditoidea</taxon>
        <taxon>Rhabditidae</taxon>
        <taxon>Diploscapter</taxon>
    </lineage>
</organism>
<evidence type="ECO:0000313" key="3">
    <source>
        <dbReference type="Proteomes" id="UP000218231"/>
    </source>
</evidence>
<dbReference type="Proteomes" id="UP000218231">
    <property type="component" value="Unassembled WGS sequence"/>
</dbReference>
<gene>
    <name evidence="2" type="ORF">WR25_21549</name>
</gene>
<feature type="region of interest" description="Disordered" evidence="1">
    <location>
        <begin position="1"/>
        <end position="49"/>
    </location>
</feature>
<keyword evidence="3" id="KW-1185">Reference proteome</keyword>
<protein>
    <submittedName>
        <fullName evidence="2">Uncharacterized protein</fullName>
    </submittedName>
</protein>
<name>A0A2A2JNG0_9BILA</name>
<sequence length="78" mass="8522">MRERTDSPFIPGPPRTTASSTQRVRSPCHFAPPIPGLRQSVALNNDDSRGSDAVRFVRDAVAPSDSNSDDDLPYPNEI</sequence>